<organism evidence="1 2">
    <name type="scientific">Kwoniella heveanensis BCC8398</name>
    <dbReference type="NCBI Taxonomy" id="1296120"/>
    <lineage>
        <taxon>Eukaryota</taxon>
        <taxon>Fungi</taxon>
        <taxon>Dikarya</taxon>
        <taxon>Basidiomycota</taxon>
        <taxon>Agaricomycotina</taxon>
        <taxon>Tremellomycetes</taxon>
        <taxon>Tremellales</taxon>
        <taxon>Cryptococcaceae</taxon>
        <taxon>Kwoniella</taxon>
    </lineage>
</organism>
<reference evidence="2" key="2">
    <citation type="submission" date="2013-12" db="EMBL/GenBank/DDBJ databases">
        <title>Evolution of pathogenesis and genome organization in the Tremellales.</title>
        <authorList>
            <person name="Cuomo C."/>
            <person name="Litvintseva A."/>
            <person name="Heitman J."/>
            <person name="Chen Y."/>
            <person name="Sun S."/>
            <person name="Springer D."/>
            <person name="Dromer F."/>
            <person name="Young S."/>
            <person name="Zeng Q."/>
            <person name="Chapman S."/>
            <person name="Gujja S."/>
            <person name="Saif S."/>
            <person name="Birren B."/>
        </authorList>
    </citation>
    <scope>NUCLEOTIDE SEQUENCE [LARGE SCALE GENOMIC DNA]</scope>
    <source>
        <strain evidence="2">BCC8398</strain>
    </source>
</reference>
<keyword evidence="2" id="KW-1185">Reference proteome</keyword>
<gene>
    <name evidence="1" type="ORF">I316_07932</name>
</gene>
<evidence type="ECO:0000313" key="1">
    <source>
        <dbReference type="EMBL" id="OCF30445.1"/>
    </source>
</evidence>
<evidence type="ECO:0000313" key="2">
    <source>
        <dbReference type="Proteomes" id="UP000092666"/>
    </source>
</evidence>
<sequence>MACSKVLYNLLLPVLGYDGLDLRASMRGDTVFAGLMGVNGQPALTTFRTSIGSVHSPFPNATTHLRKLALLQTCKTLTIQDLPSAVNLVKTQEAIGGDLTPLFPNLDRLVLGPDLCEALIRDVEPQSIGQALKLSQTLRPKHICVWYPQIFFTMYGVTYGKDLYLISGRKALATPTPSTLTTAYGHSLNHPIIEDDLYAVYESRQHSQLDKVYNNVVCLITSFSSPLQPLESMTFHNVDDHCLPYVYTRLYRISFLRSDIDLSGLRGDDALMTLQVIHNKSRQRAKQILGLPRWRGDSSDQTFEIINAEILALSSPETSNQHLARSNSKRVENAVNDFLEKQWGRAPEGLMNFIVGDDEVTKNHS</sequence>
<reference evidence="1 2" key="1">
    <citation type="submission" date="2013-07" db="EMBL/GenBank/DDBJ databases">
        <title>The Genome Sequence of Cryptococcus heveanensis BCC8398.</title>
        <authorList>
            <consortium name="The Broad Institute Genome Sequencing Platform"/>
            <person name="Cuomo C."/>
            <person name="Litvintseva A."/>
            <person name="Chen Y."/>
            <person name="Heitman J."/>
            <person name="Sun S."/>
            <person name="Springer D."/>
            <person name="Dromer F."/>
            <person name="Young S.K."/>
            <person name="Zeng Q."/>
            <person name="Gargeya S."/>
            <person name="Fitzgerald M."/>
            <person name="Abouelleil A."/>
            <person name="Alvarado L."/>
            <person name="Berlin A.M."/>
            <person name="Chapman S.B."/>
            <person name="Dewar J."/>
            <person name="Goldberg J."/>
            <person name="Griggs A."/>
            <person name="Gujja S."/>
            <person name="Hansen M."/>
            <person name="Howarth C."/>
            <person name="Imamovic A."/>
            <person name="Larimer J."/>
            <person name="McCowan C."/>
            <person name="Murphy C."/>
            <person name="Pearson M."/>
            <person name="Priest M."/>
            <person name="Roberts A."/>
            <person name="Saif S."/>
            <person name="Shea T."/>
            <person name="Sykes S."/>
            <person name="Wortman J."/>
            <person name="Nusbaum C."/>
            <person name="Birren B."/>
        </authorList>
    </citation>
    <scope>NUCLEOTIDE SEQUENCE [LARGE SCALE GENOMIC DNA]</scope>
    <source>
        <strain evidence="1 2">BCC8398</strain>
    </source>
</reference>
<dbReference type="OrthoDB" id="2564847at2759"/>
<dbReference type="AlphaFoldDB" id="A0A1B9GHH3"/>
<dbReference type="EMBL" id="KI669517">
    <property type="protein sequence ID" value="OCF30445.1"/>
    <property type="molecule type" value="Genomic_DNA"/>
</dbReference>
<name>A0A1B9GHH3_9TREE</name>
<accession>A0A1B9GHH3</accession>
<protein>
    <submittedName>
        <fullName evidence="1">Uncharacterized protein</fullName>
    </submittedName>
</protein>
<dbReference type="Proteomes" id="UP000092666">
    <property type="component" value="Unassembled WGS sequence"/>
</dbReference>
<proteinExistence type="predicted"/>